<keyword evidence="4" id="KW-0732">Signal</keyword>
<dbReference type="Pfam" id="PF25800">
    <property type="entry name" value="FimV_N"/>
    <property type="match status" value="1"/>
</dbReference>
<dbReference type="InterPro" id="IPR057840">
    <property type="entry name" value="FimV_N"/>
</dbReference>
<feature type="coiled-coil region" evidence="1">
    <location>
        <begin position="354"/>
        <end position="402"/>
    </location>
</feature>
<keyword evidence="3" id="KW-1133">Transmembrane helix</keyword>
<feature type="signal peptide" evidence="4">
    <location>
        <begin position="1"/>
        <end position="18"/>
    </location>
</feature>
<name>A0A7S6ZRJ9_9GAMM</name>
<evidence type="ECO:0000259" key="5">
    <source>
        <dbReference type="Pfam" id="PF25800"/>
    </source>
</evidence>
<dbReference type="NCBIfam" id="TIGR03505">
    <property type="entry name" value="FimV_core"/>
    <property type="match status" value="1"/>
</dbReference>
<proteinExistence type="predicted"/>
<dbReference type="RefSeq" id="WP_193983622.1">
    <property type="nucleotide sequence ID" value="NZ_CP063656.1"/>
</dbReference>
<evidence type="ECO:0000256" key="2">
    <source>
        <dbReference type="SAM" id="MobiDB-lite"/>
    </source>
</evidence>
<evidence type="ECO:0000256" key="3">
    <source>
        <dbReference type="SAM" id="Phobius"/>
    </source>
</evidence>
<evidence type="ECO:0000256" key="1">
    <source>
        <dbReference type="SAM" id="Coils"/>
    </source>
</evidence>
<feature type="compositionally biased region" description="Low complexity" evidence="2">
    <location>
        <begin position="296"/>
        <end position="312"/>
    </location>
</feature>
<keyword evidence="3" id="KW-0812">Transmembrane</keyword>
<dbReference type="AlphaFoldDB" id="A0A7S6ZRJ9"/>
<sequence length="632" mass="64482">MRAALALVLMLASGAAAALGLGQIQLKSKLGEPLLAEIMIVSSDPSELEGLRAGLASPETFARIGLDLPQGAVADLQFTPALNDAGRPVIRVTSVAPIEQPLLSFLVEVDWGQGRLVREYSTLMDAPRTLAASAQPSIQAPTQAPSNAIVRDAVAEQTRPSAAADVDAGDERPLEANDPVPAIPTPAQPASPPTRYGAVQSGEHLSKIAAGLEMDGNLQQRMIALLQANPDAFIGGNIHMLKQGAVLRIPAADEVAAITAAQAAAQVREQTSAWRVASQPVPQPQVADAAGDASQDPGDTAAAAPAVAPADGARLEIVPPGASDASRAGTQSGLSAGGEGDMVRQELQTTTETLAARDAELADLKSRIDTLEQLQSDQQKLLAMKDAELASAQEQLAQAQSAQSTAPADEAGGSAVPWLVGGTLLVLALVAVWWWRRRVDSVPRFRAPVAPASSTPAPGFAAGSAVGAAATADPEVNALTPNLAHPAAAMGKSAGDDLPDANPAVPSGREAASPSFAESPVPTSEDADLTAAAAATAPAWHGAAATAAGDEPPRSASAAIADASHDEPRPPAVRPSAPLGGDDAPGMERLELARAYLDLGDEDSARQLLGELEVSGSLEARQQATRLLRELG</sequence>
<dbReference type="EMBL" id="CP063656">
    <property type="protein sequence ID" value="QOW18739.1"/>
    <property type="molecule type" value="Genomic_DNA"/>
</dbReference>
<feature type="region of interest" description="Disordered" evidence="2">
    <location>
        <begin position="488"/>
        <end position="586"/>
    </location>
</feature>
<dbReference type="InterPro" id="IPR020012">
    <property type="entry name" value="LysM_FimV"/>
</dbReference>
<evidence type="ECO:0000256" key="4">
    <source>
        <dbReference type="SAM" id="SignalP"/>
    </source>
</evidence>
<protein>
    <submittedName>
        <fullName evidence="6">Ferrous iron transporter B</fullName>
    </submittedName>
</protein>
<feature type="compositionally biased region" description="Low complexity" evidence="2">
    <location>
        <begin position="529"/>
        <end position="548"/>
    </location>
</feature>
<feature type="compositionally biased region" description="Pro residues" evidence="2">
    <location>
        <begin position="181"/>
        <end position="192"/>
    </location>
</feature>
<accession>A0A7S6ZRJ9</accession>
<dbReference type="KEGG" id="lcic:INQ41_08540"/>
<feature type="region of interest" description="Disordered" evidence="2">
    <location>
        <begin position="156"/>
        <end position="198"/>
    </location>
</feature>
<reference evidence="6 7" key="1">
    <citation type="submission" date="2020-10" db="EMBL/GenBank/DDBJ databases">
        <title>complete genome sequencing of Lysobacter sp. H21R20.</title>
        <authorList>
            <person name="Bae J.-W."/>
            <person name="Lee S.-Y."/>
        </authorList>
    </citation>
    <scope>NUCLEOTIDE SEQUENCE [LARGE SCALE GENOMIC DNA]</scope>
    <source>
        <strain evidence="6 7">H21R20</strain>
    </source>
</reference>
<feature type="domain" description="FimV N-terminal" evidence="5">
    <location>
        <begin position="19"/>
        <end position="127"/>
    </location>
</feature>
<gene>
    <name evidence="6" type="ORF">INQ41_08540</name>
</gene>
<evidence type="ECO:0000313" key="6">
    <source>
        <dbReference type="EMBL" id="QOW18739.1"/>
    </source>
</evidence>
<dbReference type="NCBIfam" id="TIGR03504">
    <property type="entry name" value="FimV_Cterm"/>
    <property type="match status" value="1"/>
</dbReference>
<feature type="chain" id="PRO_5032600637" evidence="4">
    <location>
        <begin position="19"/>
        <end position="632"/>
    </location>
</feature>
<keyword evidence="3" id="KW-0472">Membrane</keyword>
<feature type="region of interest" description="Disordered" evidence="2">
    <location>
        <begin position="274"/>
        <end position="341"/>
    </location>
</feature>
<dbReference type="Proteomes" id="UP000594059">
    <property type="component" value="Chromosome"/>
</dbReference>
<evidence type="ECO:0000313" key="7">
    <source>
        <dbReference type="Proteomes" id="UP000594059"/>
    </source>
</evidence>
<keyword evidence="1" id="KW-0175">Coiled coil</keyword>
<dbReference type="Gene3D" id="1.20.58.2200">
    <property type="match status" value="1"/>
</dbReference>
<dbReference type="InterPro" id="IPR020011">
    <property type="entry name" value="FimV_C"/>
</dbReference>
<keyword evidence="7" id="KW-1185">Reference proteome</keyword>
<dbReference type="InterPro" id="IPR038440">
    <property type="entry name" value="FimV_C_sf"/>
</dbReference>
<organism evidence="6 7">
    <name type="scientific">Novilysobacter ciconiae</name>
    <dbReference type="NCBI Taxonomy" id="2781022"/>
    <lineage>
        <taxon>Bacteria</taxon>
        <taxon>Pseudomonadati</taxon>
        <taxon>Pseudomonadota</taxon>
        <taxon>Gammaproteobacteria</taxon>
        <taxon>Lysobacterales</taxon>
        <taxon>Lysobacteraceae</taxon>
        <taxon>Novilysobacter</taxon>
    </lineage>
</organism>
<feature type="transmembrane region" description="Helical" evidence="3">
    <location>
        <begin position="415"/>
        <end position="435"/>
    </location>
</feature>